<dbReference type="GO" id="GO:0004197">
    <property type="term" value="F:cysteine-type endopeptidase activity"/>
    <property type="evidence" value="ECO:0007669"/>
    <property type="project" value="InterPro"/>
</dbReference>
<dbReference type="CTD" id="843"/>
<dbReference type="PROSITE" id="PS50207">
    <property type="entry name" value="CASPASE_P10"/>
    <property type="match status" value="1"/>
</dbReference>
<dbReference type="InterPro" id="IPR015917">
    <property type="entry name" value="Pept_C14A"/>
</dbReference>
<dbReference type="InterPro" id="IPR033139">
    <property type="entry name" value="Caspase_cys_AS"/>
</dbReference>
<keyword evidence="7" id="KW-0865">Zymogen</keyword>
<dbReference type="PANTHER" id="PTHR48169">
    <property type="entry name" value="DED DOMAIN-CONTAINING PROTEIN"/>
    <property type="match status" value="1"/>
</dbReference>
<dbReference type="GO" id="GO:0042981">
    <property type="term" value="P:regulation of apoptotic process"/>
    <property type="evidence" value="ECO:0007669"/>
    <property type="project" value="InterPro"/>
</dbReference>
<evidence type="ECO:0000259" key="9">
    <source>
        <dbReference type="PROSITE" id="PS50168"/>
    </source>
</evidence>
<feature type="domain" description="DED" evidence="9">
    <location>
        <begin position="114"/>
        <end position="148"/>
    </location>
</feature>
<dbReference type="InterPro" id="IPR002138">
    <property type="entry name" value="Pept_C14_p10"/>
</dbReference>
<dbReference type="SMART" id="SM00115">
    <property type="entry name" value="CASc"/>
    <property type="match status" value="1"/>
</dbReference>
<dbReference type="PROSITE" id="PS50168">
    <property type="entry name" value="DED"/>
    <property type="match status" value="2"/>
</dbReference>
<dbReference type="GO" id="GO:0006508">
    <property type="term" value="P:proteolysis"/>
    <property type="evidence" value="ECO:0007669"/>
    <property type="project" value="UniProtKB-KW"/>
</dbReference>
<protein>
    <submittedName>
        <fullName evidence="13">Caspase-10 isoform X6</fullName>
    </submittedName>
</protein>
<keyword evidence="4" id="KW-0677">Repeat</keyword>
<keyword evidence="12" id="KW-1185">Reference proteome</keyword>
<dbReference type="PROSITE" id="PS01122">
    <property type="entry name" value="CASPASE_CYS"/>
    <property type="match status" value="1"/>
</dbReference>
<dbReference type="PROSITE" id="PS01121">
    <property type="entry name" value="CASPASE_HIS"/>
    <property type="match status" value="1"/>
</dbReference>
<evidence type="ECO:0000256" key="8">
    <source>
        <dbReference type="RuleBase" id="RU003971"/>
    </source>
</evidence>
<dbReference type="InterPro" id="IPR016129">
    <property type="entry name" value="Caspase_his_AS"/>
</dbReference>
<dbReference type="GeneID" id="103001347"/>
<feature type="domain" description="DED" evidence="9">
    <location>
        <begin position="19"/>
        <end position="97"/>
    </location>
</feature>
<dbReference type="InterPro" id="IPR029030">
    <property type="entry name" value="Caspase-like_dom_sf"/>
</dbReference>
<evidence type="ECO:0000256" key="7">
    <source>
        <dbReference type="ARBA" id="ARBA00023145"/>
    </source>
</evidence>
<dbReference type="PANTHER" id="PTHR48169:SF7">
    <property type="entry name" value="CASPASE 10"/>
    <property type="match status" value="1"/>
</dbReference>
<dbReference type="InterPro" id="IPR011600">
    <property type="entry name" value="Pept_C14_caspase"/>
</dbReference>
<dbReference type="Pfam" id="PF01335">
    <property type="entry name" value="DED"/>
    <property type="match status" value="1"/>
</dbReference>
<feature type="domain" description="Caspase family p10" evidence="10">
    <location>
        <begin position="344"/>
        <end position="427"/>
    </location>
</feature>
<proteinExistence type="inferred from homology"/>
<dbReference type="PROSITE" id="PS50208">
    <property type="entry name" value="CASPASE_P20"/>
    <property type="match status" value="1"/>
</dbReference>
<evidence type="ECO:0000256" key="2">
    <source>
        <dbReference type="ARBA" id="ARBA00022670"/>
    </source>
</evidence>
<dbReference type="SUPFAM" id="SSF47986">
    <property type="entry name" value="DEATH domain"/>
    <property type="match status" value="1"/>
</dbReference>
<organism evidence="12 13">
    <name type="scientific">Balaenoptera acutorostrata</name>
    <name type="common">Common minke whale</name>
    <name type="synonym">Balaena rostrata</name>
    <dbReference type="NCBI Taxonomy" id="9767"/>
    <lineage>
        <taxon>Eukaryota</taxon>
        <taxon>Metazoa</taxon>
        <taxon>Chordata</taxon>
        <taxon>Craniata</taxon>
        <taxon>Vertebrata</taxon>
        <taxon>Euteleostomi</taxon>
        <taxon>Mammalia</taxon>
        <taxon>Eutheria</taxon>
        <taxon>Laurasiatheria</taxon>
        <taxon>Artiodactyla</taxon>
        <taxon>Whippomorpha</taxon>
        <taxon>Cetacea</taxon>
        <taxon>Mysticeti</taxon>
        <taxon>Balaenopteridae</taxon>
        <taxon>Balaenoptera</taxon>
    </lineage>
</organism>
<dbReference type="InterPro" id="IPR001875">
    <property type="entry name" value="DED_dom"/>
</dbReference>
<sequence>MTSQGQSLNSTLDDNCQENFRGTLLTIDSYLGDQDVERLKFLCRDSIALKNLEKCGSALDIFDYLMAEEQLSEEDPSFLAELLYIIKQKVLLRHLRYTKEQVEHWLPGRRKVSPFRNLLYELSEDISSENLKSMIFLLRESIPKVQMEVSWQDEHVQRNGDRATPVSVEMLGASVDTLTSETSTKETAVYRMDRKHRGLCVVVNNHSFTSLSKRPGTNKDAECLKRVFQWLGFSVRIYVNVTKGRLEEVLQQFQTHPGHADGDCFVFCVLTHGKFGAVYSSDGDLIPIRQIMSHFTAQQCPALAHKPKLFFIQACQGEEIQPSVSIEADAVNPEHVPPSLQDSVPVEADFLLGLATVPGYVSFRHVEEGSWYIQSLCNHLKDLVPRQEDILSILTAVNDDVSRQADKRGKKKQMPQPAFTLRKKVVFPVPQEELLL</sequence>
<evidence type="ECO:0000259" key="10">
    <source>
        <dbReference type="PROSITE" id="PS50207"/>
    </source>
</evidence>
<keyword evidence="2" id="KW-0645">Protease</keyword>
<evidence type="ECO:0000256" key="6">
    <source>
        <dbReference type="ARBA" id="ARBA00022807"/>
    </source>
</evidence>
<dbReference type="InterPro" id="IPR011029">
    <property type="entry name" value="DEATH-like_dom_sf"/>
</dbReference>
<evidence type="ECO:0000256" key="3">
    <source>
        <dbReference type="ARBA" id="ARBA00022703"/>
    </source>
</evidence>
<reference evidence="13" key="1">
    <citation type="submission" date="2025-08" db="UniProtKB">
        <authorList>
            <consortium name="RefSeq"/>
        </authorList>
    </citation>
    <scope>IDENTIFICATION</scope>
</reference>
<dbReference type="Gene3D" id="1.10.533.10">
    <property type="entry name" value="Death Domain, Fas"/>
    <property type="match status" value="2"/>
</dbReference>
<evidence type="ECO:0000256" key="5">
    <source>
        <dbReference type="ARBA" id="ARBA00022801"/>
    </source>
</evidence>
<evidence type="ECO:0000256" key="1">
    <source>
        <dbReference type="ARBA" id="ARBA00010134"/>
    </source>
</evidence>
<dbReference type="RefSeq" id="XP_007190570.2">
    <property type="nucleotide sequence ID" value="XM_007190508.3"/>
</dbReference>
<evidence type="ECO:0000256" key="4">
    <source>
        <dbReference type="ARBA" id="ARBA00022737"/>
    </source>
</evidence>
<dbReference type="Pfam" id="PF00656">
    <property type="entry name" value="Peptidase_C14"/>
    <property type="match status" value="1"/>
</dbReference>
<gene>
    <name evidence="13" type="primary">CASP10</name>
</gene>
<accession>A0A384AT58</accession>
<name>A0A384AT58_BALAC</name>
<keyword evidence="5" id="KW-0378">Hydrolase</keyword>
<feature type="domain" description="Caspase family p20" evidence="11">
    <location>
        <begin position="196"/>
        <end position="319"/>
    </location>
</feature>
<dbReference type="GO" id="GO:0051604">
    <property type="term" value="P:protein maturation"/>
    <property type="evidence" value="ECO:0007669"/>
    <property type="project" value="UniProtKB-ARBA"/>
</dbReference>
<evidence type="ECO:0000313" key="13">
    <source>
        <dbReference type="RefSeq" id="XP_007190570.2"/>
    </source>
</evidence>
<keyword evidence="3" id="KW-0053">Apoptosis</keyword>
<keyword evidence="6" id="KW-0788">Thiol protease</keyword>
<evidence type="ECO:0000259" key="11">
    <source>
        <dbReference type="PROSITE" id="PS50208"/>
    </source>
</evidence>
<dbReference type="AlphaFoldDB" id="A0A384AT58"/>
<dbReference type="Proteomes" id="UP001652580">
    <property type="component" value="Chromosome 8"/>
</dbReference>
<dbReference type="SMART" id="SM00031">
    <property type="entry name" value="DED"/>
    <property type="match status" value="2"/>
</dbReference>
<dbReference type="CDD" id="cd00032">
    <property type="entry name" value="CASc"/>
    <property type="match status" value="1"/>
</dbReference>
<dbReference type="SUPFAM" id="SSF52129">
    <property type="entry name" value="Caspase-like"/>
    <property type="match status" value="1"/>
</dbReference>
<comment type="similarity">
    <text evidence="1 8">Belongs to the peptidase C14A family.</text>
</comment>
<dbReference type="GO" id="GO:0006915">
    <property type="term" value="P:apoptotic process"/>
    <property type="evidence" value="ECO:0007669"/>
    <property type="project" value="UniProtKB-KW"/>
</dbReference>
<dbReference type="PRINTS" id="PR00376">
    <property type="entry name" value="IL1BCENZYME"/>
</dbReference>
<dbReference type="Gene3D" id="3.40.50.1460">
    <property type="match status" value="1"/>
</dbReference>
<dbReference type="InterPro" id="IPR001309">
    <property type="entry name" value="Pept_C14_p20"/>
</dbReference>
<dbReference type="GO" id="GO:0005737">
    <property type="term" value="C:cytoplasm"/>
    <property type="evidence" value="ECO:0007669"/>
    <property type="project" value="UniProtKB-ARBA"/>
</dbReference>
<evidence type="ECO:0000313" key="12">
    <source>
        <dbReference type="Proteomes" id="UP001652580"/>
    </source>
</evidence>